<feature type="transmembrane region" description="Helical" evidence="1">
    <location>
        <begin position="94"/>
        <end position="112"/>
    </location>
</feature>
<dbReference type="Pfam" id="PF06170">
    <property type="entry name" value="DUF983"/>
    <property type="match status" value="1"/>
</dbReference>
<reference evidence="2 3" key="1">
    <citation type="submission" date="2019-01" db="EMBL/GenBank/DDBJ databases">
        <title>Filimonas sp. strain TTM-71.</title>
        <authorList>
            <person name="Chen W.-M."/>
        </authorList>
    </citation>
    <scope>NUCLEOTIDE SEQUENCE [LARGE SCALE GENOMIC DNA]</scope>
    <source>
        <strain evidence="2 3">TTM-71</strain>
    </source>
</reference>
<gene>
    <name evidence="2" type="ORF">ESB13_18270</name>
</gene>
<dbReference type="Proteomes" id="UP000290545">
    <property type="component" value="Unassembled WGS sequence"/>
</dbReference>
<keyword evidence="1" id="KW-0812">Transmembrane</keyword>
<evidence type="ECO:0000256" key="1">
    <source>
        <dbReference type="SAM" id="Phobius"/>
    </source>
</evidence>
<dbReference type="OrthoDB" id="9790326at2"/>
<proteinExistence type="predicted"/>
<name>A0A4Q1D367_9BACT</name>
<feature type="transmembrane region" description="Helical" evidence="1">
    <location>
        <begin position="64"/>
        <end position="88"/>
    </location>
</feature>
<keyword evidence="1" id="KW-0472">Membrane</keyword>
<dbReference type="InterPro" id="IPR009325">
    <property type="entry name" value="DUF983"/>
</dbReference>
<organism evidence="2 3">
    <name type="scientific">Filimonas effusa</name>
    <dbReference type="NCBI Taxonomy" id="2508721"/>
    <lineage>
        <taxon>Bacteria</taxon>
        <taxon>Pseudomonadati</taxon>
        <taxon>Bacteroidota</taxon>
        <taxon>Chitinophagia</taxon>
        <taxon>Chitinophagales</taxon>
        <taxon>Chitinophagaceae</taxon>
        <taxon>Filimonas</taxon>
    </lineage>
</organism>
<keyword evidence="3" id="KW-1185">Reference proteome</keyword>
<sequence>MKSKPSYVLSVLRNKCPRCREGDLFLEKNAYALKKSRYIKMHSNCPTCGQPTEIEVGFYYGTSYVSYALGVAVSVAVFVAWWVLLGISIDDNSLIWYLVVNSCLLVGLQPPLMRLSRSIWLSWFVKYDPEWKTHKVDAPERIVKEQMGNW</sequence>
<dbReference type="AlphaFoldDB" id="A0A4Q1D367"/>
<evidence type="ECO:0000313" key="3">
    <source>
        <dbReference type="Proteomes" id="UP000290545"/>
    </source>
</evidence>
<comment type="caution">
    <text evidence="2">The sequence shown here is derived from an EMBL/GenBank/DDBJ whole genome shotgun (WGS) entry which is preliminary data.</text>
</comment>
<dbReference type="RefSeq" id="WP_129005136.1">
    <property type="nucleotide sequence ID" value="NZ_SDHZ01000003.1"/>
</dbReference>
<dbReference type="EMBL" id="SDHZ01000003">
    <property type="protein sequence ID" value="RXK81739.1"/>
    <property type="molecule type" value="Genomic_DNA"/>
</dbReference>
<keyword evidence="1" id="KW-1133">Transmembrane helix</keyword>
<protein>
    <submittedName>
        <fullName evidence="2">DUF983 domain-containing protein</fullName>
    </submittedName>
</protein>
<accession>A0A4Q1D367</accession>
<evidence type="ECO:0000313" key="2">
    <source>
        <dbReference type="EMBL" id="RXK81739.1"/>
    </source>
</evidence>